<comment type="subcellular location">
    <subcellularLocation>
        <location evidence="1 11">Cytoplasm</location>
    </subcellularLocation>
</comment>
<dbReference type="InterPro" id="IPR006132">
    <property type="entry name" value="Asp/Orn_carbamoyltranf_P-bd"/>
</dbReference>
<evidence type="ECO:0000256" key="10">
    <source>
        <dbReference type="ARBA" id="ARBA00048772"/>
    </source>
</evidence>
<dbReference type="InterPro" id="IPR002292">
    <property type="entry name" value="Orn/put_carbamltrans"/>
</dbReference>
<keyword evidence="6 11" id="KW-0963">Cytoplasm</keyword>
<dbReference type="Proteomes" id="UP000482578">
    <property type="component" value="Unassembled WGS sequence"/>
</dbReference>
<feature type="binding site" evidence="11">
    <location>
        <position position="108"/>
    </location>
    <ligand>
        <name>carbamoyl phosphate</name>
        <dbReference type="ChEBI" id="CHEBI:58228"/>
    </ligand>
</feature>
<evidence type="ECO:0000313" key="14">
    <source>
        <dbReference type="EMBL" id="NDV12093.1"/>
    </source>
</evidence>
<comment type="pathway">
    <text evidence="2">Amino-acid biosynthesis; L-arginine biosynthesis; L-arginine from L-ornithine and carbamoyl phosphate: step 1/3.</text>
</comment>
<keyword evidence="8" id="KW-0028">Amino-acid biosynthesis</keyword>
<name>A0A6B2KPN8_9NEIS</name>
<evidence type="ECO:0000256" key="6">
    <source>
        <dbReference type="ARBA" id="ARBA00022490"/>
    </source>
</evidence>
<dbReference type="InterPro" id="IPR024904">
    <property type="entry name" value="OTCase_ArgI"/>
</dbReference>
<dbReference type="NCBIfam" id="TIGR00658">
    <property type="entry name" value="orni_carb_tr"/>
    <property type="match status" value="1"/>
</dbReference>
<dbReference type="GO" id="GO:0042450">
    <property type="term" value="P:L-arginine biosynthetic process via ornithine"/>
    <property type="evidence" value="ECO:0007669"/>
    <property type="project" value="UniProtKB-UniRule"/>
</dbReference>
<feature type="binding site" evidence="11">
    <location>
        <position position="84"/>
    </location>
    <ligand>
        <name>carbamoyl phosphate</name>
        <dbReference type="ChEBI" id="CHEBI:58228"/>
    </ligand>
</feature>
<dbReference type="GO" id="GO:0019240">
    <property type="term" value="P:citrulline biosynthetic process"/>
    <property type="evidence" value="ECO:0007669"/>
    <property type="project" value="TreeGrafter"/>
</dbReference>
<dbReference type="Gene3D" id="3.40.50.1370">
    <property type="entry name" value="Aspartate/ornithine carbamoyltransferase"/>
    <property type="match status" value="2"/>
</dbReference>
<dbReference type="PANTHER" id="PTHR45753">
    <property type="entry name" value="ORNITHINE CARBAMOYLTRANSFERASE, MITOCHONDRIAL"/>
    <property type="match status" value="1"/>
</dbReference>
<feature type="binding site" evidence="11">
    <location>
        <begin position="274"/>
        <end position="275"/>
    </location>
    <ligand>
        <name>carbamoyl phosphate</name>
        <dbReference type="ChEBI" id="CHEBI:58228"/>
    </ligand>
</feature>
<dbReference type="EMBL" id="JAAGAA010000003">
    <property type="protein sequence ID" value="NDV12093.1"/>
    <property type="molecule type" value="Genomic_DNA"/>
</dbReference>
<feature type="binding site" evidence="11">
    <location>
        <begin position="236"/>
        <end position="237"/>
    </location>
    <ligand>
        <name>L-ornithine</name>
        <dbReference type="ChEBI" id="CHEBI:46911"/>
    </ligand>
</feature>
<evidence type="ECO:0000256" key="5">
    <source>
        <dbReference type="ARBA" id="ARBA00016634"/>
    </source>
</evidence>
<dbReference type="PRINTS" id="PR00102">
    <property type="entry name" value="OTCASE"/>
</dbReference>
<protein>
    <recommendedName>
        <fullName evidence="5 11">Ornithine carbamoyltransferase</fullName>
        <shortName evidence="11">OTCase</shortName>
        <ecNumber evidence="4 11">2.1.3.3</ecNumber>
    </recommendedName>
</protein>
<comment type="similarity">
    <text evidence="3 11">Belongs to the aspartate/ornithine carbamoyltransferase superfamily. OTCase family.</text>
</comment>
<feature type="domain" description="Aspartate/ornithine carbamoyltransferase carbamoyl-P binding" evidence="13">
    <location>
        <begin position="8"/>
        <end position="148"/>
    </location>
</feature>
<dbReference type="HAMAP" id="MF_01109">
    <property type="entry name" value="OTCase"/>
    <property type="match status" value="1"/>
</dbReference>
<feature type="domain" description="Aspartate/ornithine carbamoyltransferase Asp/Orn-binding" evidence="12">
    <location>
        <begin position="156"/>
        <end position="331"/>
    </location>
</feature>
<evidence type="ECO:0000256" key="4">
    <source>
        <dbReference type="ARBA" id="ARBA00013007"/>
    </source>
</evidence>
<dbReference type="NCBIfam" id="NF002470">
    <property type="entry name" value="PRK01713.1"/>
    <property type="match status" value="1"/>
</dbReference>
<dbReference type="GO" id="GO:0016597">
    <property type="term" value="F:amino acid binding"/>
    <property type="evidence" value="ECO:0007669"/>
    <property type="project" value="InterPro"/>
</dbReference>
<dbReference type="UniPathway" id="UPA00068">
    <property type="reaction ID" value="UER00112"/>
</dbReference>
<keyword evidence="7" id="KW-0055">Arginine biosynthesis</keyword>
<gene>
    <name evidence="14" type="ORF">GZH52_04680</name>
</gene>
<dbReference type="PANTHER" id="PTHR45753:SF2">
    <property type="entry name" value="ORNITHINE CARBAMOYLTRANSFERASE"/>
    <property type="match status" value="1"/>
</dbReference>
<feature type="binding site" evidence="11">
    <location>
        <position position="321"/>
    </location>
    <ligand>
        <name>carbamoyl phosphate</name>
        <dbReference type="ChEBI" id="CHEBI:58228"/>
    </ligand>
</feature>
<evidence type="ECO:0000256" key="1">
    <source>
        <dbReference type="ARBA" id="ARBA00004496"/>
    </source>
</evidence>
<comment type="catalytic activity">
    <reaction evidence="10 11">
        <text>carbamoyl phosphate + L-ornithine = L-citrulline + phosphate + H(+)</text>
        <dbReference type="Rhea" id="RHEA:19513"/>
        <dbReference type="ChEBI" id="CHEBI:15378"/>
        <dbReference type="ChEBI" id="CHEBI:43474"/>
        <dbReference type="ChEBI" id="CHEBI:46911"/>
        <dbReference type="ChEBI" id="CHEBI:57743"/>
        <dbReference type="ChEBI" id="CHEBI:58228"/>
        <dbReference type="EC" id="2.1.3.3"/>
    </reaction>
</comment>
<evidence type="ECO:0000256" key="7">
    <source>
        <dbReference type="ARBA" id="ARBA00022571"/>
    </source>
</evidence>
<dbReference type="EC" id="2.1.3.3" evidence="4 11"/>
<dbReference type="Pfam" id="PF00185">
    <property type="entry name" value="OTCace"/>
    <property type="match status" value="1"/>
</dbReference>
<dbReference type="AlphaFoldDB" id="A0A6B2KPN8"/>
<dbReference type="RefSeq" id="WP_163315330.1">
    <property type="nucleotide sequence ID" value="NZ_JAAGAA010000003.1"/>
</dbReference>
<evidence type="ECO:0000256" key="11">
    <source>
        <dbReference type="HAMAP-Rule" id="MF_01109"/>
    </source>
</evidence>
<evidence type="ECO:0000256" key="8">
    <source>
        <dbReference type="ARBA" id="ARBA00022605"/>
    </source>
</evidence>
<dbReference type="GO" id="GO:0005737">
    <property type="term" value="C:cytoplasm"/>
    <property type="evidence" value="ECO:0007669"/>
    <property type="project" value="UniProtKB-SubCell"/>
</dbReference>
<dbReference type="Pfam" id="PF02729">
    <property type="entry name" value="OTCace_N"/>
    <property type="match status" value="1"/>
</dbReference>
<feature type="binding site" evidence="11">
    <location>
        <begin position="57"/>
        <end position="60"/>
    </location>
    <ligand>
        <name>carbamoyl phosphate</name>
        <dbReference type="ChEBI" id="CHEBI:58228"/>
    </ligand>
</feature>
<evidence type="ECO:0000313" key="15">
    <source>
        <dbReference type="Proteomes" id="UP000482578"/>
    </source>
</evidence>
<evidence type="ECO:0000259" key="13">
    <source>
        <dbReference type="Pfam" id="PF02729"/>
    </source>
</evidence>
<feature type="binding site" evidence="11">
    <location>
        <position position="168"/>
    </location>
    <ligand>
        <name>L-ornithine</name>
        <dbReference type="ChEBI" id="CHEBI:46911"/>
    </ligand>
</feature>
<dbReference type="InterPro" id="IPR036901">
    <property type="entry name" value="Asp/Orn_carbamoylTrfase_sf"/>
</dbReference>
<keyword evidence="9 11" id="KW-0808">Transferase</keyword>
<organism evidence="14 15">
    <name type="scientific">Crenobacter caeni</name>
    <dbReference type="NCBI Taxonomy" id="2705474"/>
    <lineage>
        <taxon>Bacteria</taxon>
        <taxon>Pseudomonadati</taxon>
        <taxon>Pseudomonadota</taxon>
        <taxon>Betaproteobacteria</taxon>
        <taxon>Neisseriales</taxon>
        <taxon>Neisseriaceae</taxon>
        <taxon>Crenobacter</taxon>
    </lineage>
</organism>
<feature type="binding site" evidence="11">
    <location>
        <position position="232"/>
    </location>
    <ligand>
        <name>L-ornithine</name>
        <dbReference type="ChEBI" id="CHEBI:46911"/>
    </ligand>
</feature>
<keyword evidence="15" id="KW-1185">Reference proteome</keyword>
<evidence type="ECO:0000259" key="12">
    <source>
        <dbReference type="Pfam" id="PF00185"/>
    </source>
</evidence>
<feature type="binding site" evidence="11">
    <location>
        <begin position="135"/>
        <end position="138"/>
    </location>
    <ligand>
        <name>carbamoyl phosphate</name>
        <dbReference type="ChEBI" id="CHEBI:58228"/>
    </ligand>
</feature>
<sequence length="335" mass="37157">MAFNLKGRHFLKELDFTPRELRYLLDLSRDLKRAKYGGNEVQRMKGKNIALIFEKTSTRTRCSFEVAAHDQGAHVTYIDPSSSQLGHKESIADTARVLSRFYDGIEFRGFAQEDVEELAKYSSVPVYNGLTDAWHPTQMLCDVLTMTENCDKPMSQIAYAYVGDARNNMGHSLMVIGCLLGMDVRIGGPAGLSPDPELVKHCQEICKSTGARLTVTEDPAVAVKGVDFIHTDVWVSMGEPIESWGERIKLLTPFRVDAKLMAASGNPNVKFMHCLPAFHNSKTKVGKQIAAQYPQFADGIEVSDEVFEGSACIAFEQAENRMHTIKAIMVATIGD</sequence>
<dbReference type="PROSITE" id="PS00097">
    <property type="entry name" value="CARBAMOYLTRANSFERASE"/>
    <property type="match status" value="1"/>
</dbReference>
<dbReference type="SUPFAM" id="SSF53671">
    <property type="entry name" value="Aspartate/ornithine carbamoyltransferase"/>
    <property type="match status" value="1"/>
</dbReference>
<dbReference type="PRINTS" id="PR00100">
    <property type="entry name" value="AOTCASE"/>
</dbReference>
<dbReference type="InterPro" id="IPR006131">
    <property type="entry name" value="Asp_carbamoyltransf_Asp/Orn-bd"/>
</dbReference>
<evidence type="ECO:0000256" key="2">
    <source>
        <dbReference type="ARBA" id="ARBA00004975"/>
    </source>
</evidence>
<proteinExistence type="inferred from homology"/>
<reference evidence="14 15" key="1">
    <citation type="submission" date="2020-02" db="EMBL/GenBank/DDBJ databases">
        <authorList>
            <person name="Yang Z."/>
        </authorList>
    </citation>
    <scope>NUCLEOTIDE SEQUENCE [LARGE SCALE GENOMIC DNA]</scope>
    <source>
        <strain evidence="14 15">HX-7-9</strain>
    </source>
</reference>
<comment type="caution">
    <text evidence="14">The sequence shown here is derived from an EMBL/GenBank/DDBJ whole genome shotgun (WGS) entry which is preliminary data.</text>
</comment>
<evidence type="ECO:0000256" key="9">
    <source>
        <dbReference type="ARBA" id="ARBA00022679"/>
    </source>
</evidence>
<dbReference type="InterPro" id="IPR006130">
    <property type="entry name" value="Asp/Orn_carbamoylTrfase"/>
</dbReference>
<accession>A0A6B2KPN8</accession>
<dbReference type="GO" id="GO:0004585">
    <property type="term" value="F:ornithine carbamoyltransferase activity"/>
    <property type="evidence" value="ECO:0007669"/>
    <property type="project" value="UniProtKB-UniRule"/>
</dbReference>
<evidence type="ECO:0000256" key="3">
    <source>
        <dbReference type="ARBA" id="ARBA00007805"/>
    </source>
</evidence>